<evidence type="ECO:0000313" key="5">
    <source>
        <dbReference type="Proteomes" id="UP000593564"/>
    </source>
</evidence>
<dbReference type="InterPro" id="IPR000719">
    <property type="entry name" value="Prot_kinase_dom"/>
</dbReference>
<organism evidence="4 5">
    <name type="scientific">Camellia sinensis</name>
    <name type="common">Tea plant</name>
    <name type="synonym">Thea sinensis</name>
    <dbReference type="NCBI Taxonomy" id="4442"/>
    <lineage>
        <taxon>Eukaryota</taxon>
        <taxon>Viridiplantae</taxon>
        <taxon>Streptophyta</taxon>
        <taxon>Embryophyta</taxon>
        <taxon>Tracheophyta</taxon>
        <taxon>Spermatophyta</taxon>
        <taxon>Magnoliopsida</taxon>
        <taxon>eudicotyledons</taxon>
        <taxon>Gunneridae</taxon>
        <taxon>Pentapetalae</taxon>
        <taxon>asterids</taxon>
        <taxon>Ericales</taxon>
        <taxon>Theaceae</taxon>
        <taxon>Camellia</taxon>
    </lineage>
</organism>
<dbReference type="Pfam" id="PF07714">
    <property type="entry name" value="PK_Tyr_Ser-Thr"/>
    <property type="match status" value="1"/>
</dbReference>
<evidence type="ECO:0000256" key="2">
    <source>
        <dbReference type="SAM" id="SignalP"/>
    </source>
</evidence>
<dbReference type="SUPFAM" id="SSF56112">
    <property type="entry name" value="Protein kinase-like (PK-like)"/>
    <property type="match status" value="1"/>
</dbReference>
<keyword evidence="1" id="KW-1133">Transmembrane helix</keyword>
<keyword evidence="2" id="KW-0732">Signal</keyword>
<reference evidence="5" key="1">
    <citation type="journal article" date="2020" name="Nat. Commun.">
        <title>Genome assembly of wild tea tree DASZ reveals pedigree and selection history of tea varieties.</title>
        <authorList>
            <person name="Zhang W."/>
            <person name="Zhang Y."/>
            <person name="Qiu H."/>
            <person name="Guo Y."/>
            <person name="Wan H."/>
            <person name="Zhang X."/>
            <person name="Scossa F."/>
            <person name="Alseekh S."/>
            <person name="Zhang Q."/>
            <person name="Wang P."/>
            <person name="Xu L."/>
            <person name="Schmidt M.H."/>
            <person name="Jia X."/>
            <person name="Li D."/>
            <person name="Zhu A."/>
            <person name="Guo F."/>
            <person name="Chen W."/>
            <person name="Ni D."/>
            <person name="Usadel B."/>
            <person name="Fernie A.R."/>
            <person name="Wen W."/>
        </authorList>
    </citation>
    <scope>NUCLEOTIDE SEQUENCE [LARGE SCALE GENOMIC DNA]</scope>
    <source>
        <strain evidence="5">cv. G240</strain>
    </source>
</reference>
<reference evidence="4 5" key="2">
    <citation type="submission" date="2020-07" db="EMBL/GenBank/DDBJ databases">
        <title>Genome assembly of wild tea tree DASZ reveals pedigree and selection history of tea varieties.</title>
        <authorList>
            <person name="Zhang W."/>
        </authorList>
    </citation>
    <scope>NUCLEOTIDE SEQUENCE [LARGE SCALE GENOMIC DNA]</scope>
    <source>
        <strain evidence="5">cv. G240</strain>
        <tissue evidence="4">Leaf</tissue>
    </source>
</reference>
<name>A0A7J7H5G0_CAMSI</name>
<dbReference type="GO" id="GO:0009505">
    <property type="term" value="C:plant-type cell wall"/>
    <property type="evidence" value="ECO:0007669"/>
    <property type="project" value="TreeGrafter"/>
</dbReference>
<dbReference type="PANTHER" id="PTHR14363">
    <property type="entry name" value="HEPARANASE-RELATED"/>
    <property type="match status" value="1"/>
</dbReference>
<dbReference type="Gene3D" id="3.30.200.20">
    <property type="entry name" value="Phosphorylase Kinase, domain 1"/>
    <property type="match status" value="1"/>
</dbReference>
<proteinExistence type="predicted"/>
<evidence type="ECO:0000256" key="1">
    <source>
        <dbReference type="SAM" id="Phobius"/>
    </source>
</evidence>
<feature type="transmembrane region" description="Helical" evidence="1">
    <location>
        <begin position="223"/>
        <end position="241"/>
    </location>
</feature>
<sequence>MKRRGWERNKRFYYLVVFWHFIQTGDCNGTNTKINIWGGFSTTLCCRNSLSVLSQSLAFLHATSASSTTNGSLFLPQNQWINCTSSSSSSSNCVGDTNINSLFYGTTGCSRISLSSIWQEKPYWNALNKCDRFNSSSDDDDDACWNCIYAVLDLRDLLFDNYLYEAGMRNDTQRSICVAAAVISVAAGKLDDPSSIHHLFRCLALDALEPEPKPKPASGTKKLLAAYLLTIIGLMVFIKLIKFATKNNNRQHGISPKPVLTECSTMTWCGLYRFSKAEIENVIVSGNGRTCLGGKGRGRGSVSVSQVLKGVLQNGQVVTIKQIDRNESNTSISNSKSLTERVVEVLSMVRHPNLVCLIGLCMEHHGHHCLVYEYCSAGNLAQYLQRKDTVLTWEKRVKILRDCALALNYLHHYMDGCLVHRHVKLSNILLSKNMEAKLSDFVLEMMLRMEMLEKKSVIDCAQVWEDIDLGYMDPEYMVNAKLTCASDIYSFGIVILQLLSGLYVFDDLDLHARDTLRRKALIGGNYGLLNTTTFICNSDYYGALLWHCLMGKIVLQTTYDSSPYLRVYSHCSKKESGISLLLINMSNSTTYEVSVADDLNFYPDNYDDNQQQIHREEYHLTPKDGNIQSDVLMLNGVPLVLTESKDIPAMYPVLVHASNPISVAPDSIVFATLKDFKAPACS</sequence>
<evidence type="ECO:0000259" key="3">
    <source>
        <dbReference type="PROSITE" id="PS50011"/>
    </source>
</evidence>
<gene>
    <name evidence="4" type="ORF">HYC85_014147</name>
</gene>
<dbReference type="PROSITE" id="PS50011">
    <property type="entry name" value="PROTEIN_KINASE_DOM"/>
    <property type="match status" value="1"/>
</dbReference>
<feature type="signal peptide" evidence="2">
    <location>
        <begin position="1"/>
        <end position="27"/>
    </location>
</feature>
<feature type="domain" description="Protein kinase" evidence="3">
    <location>
        <begin position="291"/>
        <end position="640"/>
    </location>
</feature>
<keyword evidence="1" id="KW-0812">Transmembrane</keyword>
<accession>A0A7J7H5G0</accession>
<dbReference type="Gene3D" id="1.10.510.10">
    <property type="entry name" value="Transferase(Phosphotransferase) domain 1"/>
    <property type="match status" value="1"/>
</dbReference>
<dbReference type="GO" id="GO:0004672">
    <property type="term" value="F:protein kinase activity"/>
    <property type="evidence" value="ECO:0007669"/>
    <property type="project" value="InterPro"/>
</dbReference>
<keyword evidence="1" id="KW-0472">Membrane</keyword>
<dbReference type="EMBL" id="JACBKZ010000006">
    <property type="protein sequence ID" value="KAF5948190.1"/>
    <property type="molecule type" value="Genomic_DNA"/>
</dbReference>
<dbReference type="InterPro" id="IPR001245">
    <property type="entry name" value="Ser-Thr/Tyr_kinase_cat_dom"/>
</dbReference>
<dbReference type="PANTHER" id="PTHR14363:SF13">
    <property type="entry name" value="OS07G0598400 PROTEIN"/>
    <property type="match status" value="1"/>
</dbReference>
<protein>
    <recommendedName>
        <fullName evidence="3">Protein kinase domain-containing protein</fullName>
    </recommendedName>
</protein>
<evidence type="ECO:0000313" key="4">
    <source>
        <dbReference type="EMBL" id="KAF5948190.1"/>
    </source>
</evidence>
<dbReference type="AlphaFoldDB" id="A0A7J7H5G0"/>
<comment type="caution">
    <text evidence="4">The sequence shown here is derived from an EMBL/GenBank/DDBJ whole genome shotgun (WGS) entry which is preliminary data.</text>
</comment>
<dbReference type="GO" id="GO:0004566">
    <property type="term" value="F:beta-glucuronidase activity"/>
    <property type="evidence" value="ECO:0007669"/>
    <property type="project" value="TreeGrafter"/>
</dbReference>
<dbReference type="GO" id="GO:0005524">
    <property type="term" value="F:ATP binding"/>
    <property type="evidence" value="ECO:0007669"/>
    <property type="project" value="InterPro"/>
</dbReference>
<keyword evidence="5" id="KW-1185">Reference proteome</keyword>
<feature type="chain" id="PRO_5029792434" description="Protein kinase domain-containing protein" evidence="2">
    <location>
        <begin position="28"/>
        <end position="682"/>
    </location>
</feature>
<dbReference type="InterPro" id="IPR011009">
    <property type="entry name" value="Kinase-like_dom_sf"/>
</dbReference>
<dbReference type="Proteomes" id="UP000593564">
    <property type="component" value="Unassembled WGS sequence"/>
</dbReference>